<dbReference type="STRING" id="1450648.CLORY_13110"/>
<evidence type="ECO:0000313" key="13">
    <source>
        <dbReference type="Proteomes" id="UP000190080"/>
    </source>
</evidence>
<keyword evidence="2 9" id="KW-1003">Cell membrane</keyword>
<dbReference type="PANTHER" id="PTHR33695:SF1">
    <property type="entry name" value="LIPOPROTEIN SIGNAL PEPTIDASE"/>
    <property type="match status" value="1"/>
</dbReference>
<keyword evidence="3 9" id="KW-0645">Protease</keyword>
<dbReference type="PANTHER" id="PTHR33695">
    <property type="entry name" value="LIPOPROTEIN SIGNAL PEPTIDASE"/>
    <property type="match status" value="1"/>
</dbReference>
<dbReference type="GO" id="GO:0005886">
    <property type="term" value="C:plasma membrane"/>
    <property type="evidence" value="ECO:0007669"/>
    <property type="project" value="UniProtKB-SubCell"/>
</dbReference>
<feature type="active site" evidence="9">
    <location>
        <position position="128"/>
    </location>
</feature>
<evidence type="ECO:0000256" key="3">
    <source>
        <dbReference type="ARBA" id="ARBA00022670"/>
    </source>
</evidence>
<comment type="similarity">
    <text evidence="1 9 11">Belongs to the peptidase A8 family.</text>
</comment>
<sequence length="147" mass="16561">MEYLIIVLGIILDRIAKIWAAANLKNKPDIVVIKNFFSFSYVENRGAAFGILQNKQIILSIVTLAVIVAIFVYMVMNRKKSKLLSISLSLIISGAVGNLIDRVFYSYVVDFIMLHYKSAVWPNFNVADSFVVVGTILLVIYVIRDVK</sequence>
<keyword evidence="8 9" id="KW-0472">Membrane</keyword>
<dbReference type="EC" id="3.4.23.36" evidence="9"/>
<dbReference type="NCBIfam" id="TIGR00077">
    <property type="entry name" value="lspA"/>
    <property type="match status" value="1"/>
</dbReference>
<dbReference type="Proteomes" id="UP000190080">
    <property type="component" value="Unassembled WGS sequence"/>
</dbReference>
<dbReference type="InterPro" id="IPR001872">
    <property type="entry name" value="Peptidase_A8"/>
</dbReference>
<reference evidence="12 13" key="1">
    <citation type="submission" date="2017-03" db="EMBL/GenBank/DDBJ databases">
        <title>Genome sequence of Clostridium oryzae DSM 28571.</title>
        <authorList>
            <person name="Poehlein A."/>
            <person name="Daniel R."/>
        </authorList>
    </citation>
    <scope>NUCLEOTIDE SEQUENCE [LARGE SCALE GENOMIC DNA]</scope>
    <source>
        <strain evidence="12 13">DSM 28571</strain>
    </source>
</reference>
<proteinExistence type="inferred from homology"/>
<dbReference type="OrthoDB" id="9810259at2"/>
<feature type="transmembrane region" description="Helical" evidence="9">
    <location>
        <begin position="120"/>
        <end position="143"/>
    </location>
</feature>
<accession>A0A1V4IT80</accession>
<evidence type="ECO:0000256" key="11">
    <source>
        <dbReference type="RuleBase" id="RU004181"/>
    </source>
</evidence>
<evidence type="ECO:0000256" key="7">
    <source>
        <dbReference type="ARBA" id="ARBA00022989"/>
    </source>
</evidence>
<comment type="catalytic activity">
    <reaction evidence="9 10">
        <text>Release of signal peptides from bacterial membrane prolipoproteins. Hydrolyzes -Xaa-Yaa-Zaa-|-(S,diacylglyceryl)Cys-, in which Xaa is hydrophobic (preferably Leu), and Yaa (Ala or Ser) and Zaa (Gly or Ala) have small, neutral side chains.</text>
        <dbReference type="EC" id="3.4.23.36"/>
    </reaction>
</comment>
<comment type="caution">
    <text evidence="9">Lacks conserved residue(s) required for the propagation of feature annotation.</text>
</comment>
<dbReference type="GO" id="GO:0006508">
    <property type="term" value="P:proteolysis"/>
    <property type="evidence" value="ECO:0007669"/>
    <property type="project" value="UniProtKB-KW"/>
</dbReference>
<comment type="pathway">
    <text evidence="9">Protein modification; lipoprotein biosynthesis (signal peptide cleavage).</text>
</comment>
<evidence type="ECO:0000256" key="9">
    <source>
        <dbReference type="HAMAP-Rule" id="MF_00161"/>
    </source>
</evidence>
<dbReference type="GO" id="GO:0004190">
    <property type="term" value="F:aspartic-type endopeptidase activity"/>
    <property type="evidence" value="ECO:0007669"/>
    <property type="project" value="UniProtKB-UniRule"/>
</dbReference>
<protein>
    <recommendedName>
        <fullName evidence="9">Lipoprotein signal peptidase</fullName>
        <ecNumber evidence="9">3.4.23.36</ecNumber>
    </recommendedName>
    <alternativeName>
        <fullName evidence="9">Prolipoprotein signal peptidase</fullName>
    </alternativeName>
    <alternativeName>
        <fullName evidence="9">Signal peptidase II</fullName>
        <shortName evidence="9">SPase II</shortName>
    </alternativeName>
</protein>
<feature type="transmembrane region" description="Helical" evidence="9">
    <location>
        <begin position="83"/>
        <end position="100"/>
    </location>
</feature>
<feature type="transmembrane region" description="Helical" evidence="9">
    <location>
        <begin position="57"/>
        <end position="76"/>
    </location>
</feature>
<feature type="active site" evidence="9">
    <location>
        <position position="110"/>
    </location>
</feature>
<name>A0A1V4IT80_9CLOT</name>
<keyword evidence="5 9" id="KW-0064">Aspartyl protease</keyword>
<dbReference type="Pfam" id="PF01252">
    <property type="entry name" value="Peptidase_A8"/>
    <property type="match status" value="1"/>
</dbReference>
<keyword evidence="6 9" id="KW-0378">Hydrolase</keyword>
<evidence type="ECO:0000256" key="10">
    <source>
        <dbReference type="RuleBase" id="RU000594"/>
    </source>
</evidence>
<dbReference type="UniPathway" id="UPA00665"/>
<keyword evidence="12" id="KW-0449">Lipoprotein</keyword>
<dbReference type="PROSITE" id="PS00855">
    <property type="entry name" value="SPASE_II"/>
    <property type="match status" value="1"/>
</dbReference>
<evidence type="ECO:0000313" key="12">
    <source>
        <dbReference type="EMBL" id="OPJ63228.1"/>
    </source>
</evidence>
<evidence type="ECO:0000256" key="6">
    <source>
        <dbReference type="ARBA" id="ARBA00022801"/>
    </source>
</evidence>
<organism evidence="12 13">
    <name type="scientific">Clostridium oryzae</name>
    <dbReference type="NCBI Taxonomy" id="1450648"/>
    <lineage>
        <taxon>Bacteria</taxon>
        <taxon>Bacillati</taxon>
        <taxon>Bacillota</taxon>
        <taxon>Clostridia</taxon>
        <taxon>Eubacteriales</taxon>
        <taxon>Clostridiaceae</taxon>
        <taxon>Clostridium</taxon>
    </lineage>
</organism>
<keyword evidence="13" id="KW-1185">Reference proteome</keyword>
<evidence type="ECO:0000256" key="2">
    <source>
        <dbReference type="ARBA" id="ARBA00022475"/>
    </source>
</evidence>
<dbReference type="EMBL" id="MZGV01000010">
    <property type="protein sequence ID" value="OPJ63228.1"/>
    <property type="molecule type" value="Genomic_DNA"/>
</dbReference>
<keyword evidence="7 9" id="KW-1133">Transmembrane helix</keyword>
<evidence type="ECO:0000256" key="4">
    <source>
        <dbReference type="ARBA" id="ARBA00022692"/>
    </source>
</evidence>
<evidence type="ECO:0000256" key="5">
    <source>
        <dbReference type="ARBA" id="ARBA00022750"/>
    </source>
</evidence>
<dbReference type="HAMAP" id="MF_00161">
    <property type="entry name" value="LspA"/>
    <property type="match status" value="1"/>
</dbReference>
<dbReference type="AlphaFoldDB" id="A0A1V4IT80"/>
<comment type="function">
    <text evidence="9 10">This protein specifically catalyzes the removal of signal peptides from prolipoproteins.</text>
</comment>
<keyword evidence="4 9" id="KW-0812">Transmembrane</keyword>
<comment type="subcellular location">
    <subcellularLocation>
        <location evidence="9">Cell membrane</location>
        <topology evidence="9">Multi-pass membrane protein</topology>
    </subcellularLocation>
</comment>
<dbReference type="RefSeq" id="WP_079422727.1">
    <property type="nucleotide sequence ID" value="NZ_MZGV01000010.1"/>
</dbReference>
<comment type="caution">
    <text evidence="12">The sequence shown here is derived from an EMBL/GenBank/DDBJ whole genome shotgun (WGS) entry which is preliminary data.</text>
</comment>
<evidence type="ECO:0000256" key="1">
    <source>
        <dbReference type="ARBA" id="ARBA00006139"/>
    </source>
</evidence>
<gene>
    <name evidence="9 12" type="primary">lspA</name>
    <name evidence="12" type="ORF">CLORY_13110</name>
</gene>
<dbReference type="PRINTS" id="PR00781">
    <property type="entry name" value="LIPOSIGPTASE"/>
</dbReference>
<evidence type="ECO:0000256" key="8">
    <source>
        <dbReference type="ARBA" id="ARBA00023136"/>
    </source>
</evidence>